<gene>
    <name evidence="2" type="ORF">ACFQGP_02970</name>
</gene>
<dbReference type="RefSeq" id="WP_125554091.1">
    <property type="nucleotide sequence ID" value="NZ_JBHSSL010000019.1"/>
</dbReference>
<keyword evidence="3" id="KW-1185">Reference proteome</keyword>
<dbReference type="InterPro" id="IPR050099">
    <property type="entry name" value="SIS_GmhA/DiaA_subfam"/>
</dbReference>
<dbReference type="InterPro" id="IPR046348">
    <property type="entry name" value="SIS_dom_sf"/>
</dbReference>
<dbReference type="Pfam" id="PF13580">
    <property type="entry name" value="SIS_2"/>
    <property type="match status" value="1"/>
</dbReference>
<accession>A0ABW1R9E6</accession>
<dbReference type="InterPro" id="IPR001347">
    <property type="entry name" value="SIS_dom"/>
</dbReference>
<dbReference type="PANTHER" id="PTHR30390">
    <property type="entry name" value="SEDOHEPTULOSE 7-PHOSPHATE ISOMERASE / DNAA INITIATOR-ASSOCIATING FACTOR FOR REPLICATION INITIATION"/>
    <property type="match status" value="1"/>
</dbReference>
<dbReference type="InterPro" id="IPR035472">
    <property type="entry name" value="RpiR-like_SIS"/>
</dbReference>
<evidence type="ECO:0000313" key="2">
    <source>
        <dbReference type="EMBL" id="MFC6169538.1"/>
    </source>
</evidence>
<dbReference type="PANTHER" id="PTHR30390:SF7">
    <property type="entry name" value="PHOSPHOHEPTOSE ISOMERASE"/>
    <property type="match status" value="1"/>
</dbReference>
<name>A0ABW1R9E6_9LACO</name>
<dbReference type="Proteomes" id="UP001596289">
    <property type="component" value="Unassembled WGS sequence"/>
</dbReference>
<comment type="caution">
    <text evidence="2">The sequence shown here is derived from an EMBL/GenBank/DDBJ whole genome shotgun (WGS) entry which is preliminary data.</text>
</comment>
<dbReference type="CDD" id="cd05013">
    <property type="entry name" value="SIS_RpiR"/>
    <property type="match status" value="1"/>
</dbReference>
<protein>
    <submittedName>
        <fullName evidence="2">SIS domain-containing protein</fullName>
    </submittedName>
</protein>
<evidence type="ECO:0000259" key="1">
    <source>
        <dbReference type="PROSITE" id="PS51464"/>
    </source>
</evidence>
<dbReference type="PROSITE" id="PS51464">
    <property type="entry name" value="SIS"/>
    <property type="match status" value="1"/>
</dbReference>
<sequence>MSLEFFDKARELTDVLEKEEAENIHKAAKIVATGIMNGGITQAFGSGHSYAAAIEVSGRAGGLIPSKVIEDPAGGYYEQFEGVGKHLMHRVDLQKNDVLFLISNSGRNPMILEMADIAKKKGVKIIVVTALESSKMSTSRSSLGKLLYEYGDVVLDNHSGYGDSALTISGLDTKVCGTSSFSAVLLLQQVIYEAVEIMVQKGHIPPVYQSANIDGGPEFNEAIEDKFANRIFHM</sequence>
<dbReference type="Gene3D" id="3.40.50.10490">
    <property type="entry name" value="Glucose-6-phosphate isomerase like protein, domain 1"/>
    <property type="match status" value="1"/>
</dbReference>
<reference evidence="3" key="1">
    <citation type="journal article" date="2019" name="Int. J. Syst. Evol. Microbiol.">
        <title>The Global Catalogue of Microorganisms (GCM) 10K type strain sequencing project: providing services to taxonomists for standard genome sequencing and annotation.</title>
        <authorList>
            <consortium name="The Broad Institute Genomics Platform"/>
            <consortium name="The Broad Institute Genome Sequencing Center for Infectious Disease"/>
            <person name="Wu L."/>
            <person name="Ma J."/>
        </authorList>
    </citation>
    <scope>NUCLEOTIDE SEQUENCE [LARGE SCALE GENOMIC DNA]</scope>
    <source>
        <strain evidence="3">CCM 8904</strain>
    </source>
</reference>
<proteinExistence type="predicted"/>
<feature type="domain" description="SIS" evidence="1">
    <location>
        <begin position="31"/>
        <end position="205"/>
    </location>
</feature>
<evidence type="ECO:0000313" key="3">
    <source>
        <dbReference type="Proteomes" id="UP001596289"/>
    </source>
</evidence>
<organism evidence="2 3">
    <name type="scientific">Loigolactobacillus jiayinensis</name>
    <dbReference type="NCBI Taxonomy" id="2486016"/>
    <lineage>
        <taxon>Bacteria</taxon>
        <taxon>Bacillati</taxon>
        <taxon>Bacillota</taxon>
        <taxon>Bacilli</taxon>
        <taxon>Lactobacillales</taxon>
        <taxon>Lactobacillaceae</taxon>
        <taxon>Loigolactobacillus</taxon>
    </lineage>
</organism>
<dbReference type="NCBIfam" id="NF002805">
    <property type="entry name" value="PRK02947.1"/>
    <property type="match status" value="1"/>
</dbReference>
<dbReference type="EMBL" id="JBHSSL010000019">
    <property type="protein sequence ID" value="MFC6169538.1"/>
    <property type="molecule type" value="Genomic_DNA"/>
</dbReference>
<dbReference type="SUPFAM" id="SSF53697">
    <property type="entry name" value="SIS domain"/>
    <property type="match status" value="1"/>
</dbReference>